<accession>A0A1S8CRP1</accession>
<protein>
    <submittedName>
        <fullName evidence="1">Type-F conjugative transfer system protein TraW</fullName>
    </submittedName>
</protein>
<reference evidence="1 2" key="1">
    <citation type="submission" date="2016-10" db="EMBL/GenBank/DDBJ databases">
        <title>Draft Genome sequence of Alkanindiges sp. strain H1.</title>
        <authorList>
            <person name="Subhash Y."/>
            <person name="Lee S."/>
        </authorList>
    </citation>
    <scope>NUCLEOTIDE SEQUENCE [LARGE SCALE GENOMIC DNA]</scope>
    <source>
        <strain evidence="1 2">H1</strain>
    </source>
</reference>
<gene>
    <name evidence="1" type="ORF">BKE30_14580</name>
</gene>
<dbReference type="InterPro" id="IPR014114">
    <property type="entry name" value="TraW"/>
</dbReference>
<organism evidence="1 2">
    <name type="scientific">Alkanindiges hydrocarboniclasticus</name>
    <dbReference type="NCBI Taxonomy" id="1907941"/>
    <lineage>
        <taxon>Bacteria</taxon>
        <taxon>Pseudomonadati</taxon>
        <taxon>Pseudomonadota</taxon>
        <taxon>Gammaproteobacteria</taxon>
        <taxon>Moraxellales</taxon>
        <taxon>Moraxellaceae</taxon>
        <taxon>Alkanindiges</taxon>
    </lineage>
</organism>
<dbReference type="AlphaFoldDB" id="A0A1S8CRP1"/>
<dbReference type="Proteomes" id="UP000192132">
    <property type="component" value="Unassembled WGS sequence"/>
</dbReference>
<keyword evidence="2" id="KW-1185">Reference proteome</keyword>
<sequence>MASLGLPICSMATDLGTVGNVYPVKEISLLDAIKKRVGEMVDSGEWEKIKQDNTKKIVEGIRHPKGNDLPLVTKPRTFTLDPSITVTADITDTQGNIIAKKGSVVNPLVTGQLSKAVLFIDGTVDKQVAWAMAVKKDAPLTVVIFTKGSWMEAMEKYHLQIFYDQNGQLIQKFGIEHVPSKVTQQGEVLKIEEVLL</sequence>
<evidence type="ECO:0000313" key="1">
    <source>
        <dbReference type="EMBL" id="ONG37389.1"/>
    </source>
</evidence>
<proteinExistence type="predicted"/>
<dbReference type="NCBIfam" id="TIGR02743">
    <property type="entry name" value="TraW"/>
    <property type="match status" value="1"/>
</dbReference>
<dbReference type="STRING" id="1907941.BKE30_14580"/>
<dbReference type="EMBL" id="MLCN01000055">
    <property type="protein sequence ID" value="ONG37389.1"/>
    <property type="molecule type" value="Genomic_DNA"/>
</dbReference>
<evidence type="ECO:0000313" key="2">
    <source>
        <dbReference type="Proteomes" id="UP000192132"/>
    </source>
</evidence>
<name>A0A1S8CRP1_9GAMM</name>
<comment type="caution">
    <text evidence="1">The sequence shown here is derived from an EMBL/GenBank/DDBJ whole genome shotgun (WGS) entry which is preliminary data.</text>
</comment>